<dbReference type="PRINTS" id="PR00328">
    <property type="entry name" value="SAR1GTPBP"/>
</dbReference>
<evidence type="ECO:0000313" key="8">
    <source>
        <dbReference type="RefSeq" id="XP_015606658.1"/>
    </source>
</evidence>
<dbReference type="GO" id="GO:0048731">
    <property type="term" value="P:system development"/>
    <property type="evidence" value="ECO:0007669"/>
    <property type="project" value="UniProtKB-ARBA"/>
</dbReference>
<dbReference type="SUPFAM" id="SSF52540">
    <property type="entry name" value="P-loop containing nucleoside triphosphate hydrolases"/>
    <property type="match status" value="1"/>
</dbReference>
<evidence type="ECO:0000256" key="3">
    <source>
        <dbReference type="PIRSR" id="PIRSR606689-1"/>
    </source>
</evidence>
<dbReference type="InterPro" id="IPR053254">
    <property type="entry name" value="Arf-like_GTPase"/>
</dbReference>
<dbReference type="SMART" id="SM00177">
    <property type="entry name" value="ARF"/>
    <property type="match status" value="1"/>
</dbReference>
<keyword evidence="7" id="KW-1185">Reference proteome</keyword>
<evidence type="ECO:0000256" key="5">
    <source>
        <dbReference type="RuleBase" id="RU003925"/>
    </source>
</evidence>
<evidence type="ECO:0000256" key="4">
    <source>
        <dbReference type="PIRSR" id="PIRSR606689-2"/>
    </source>
</evidence>
<feature type="transmembrane region" description="Helical" evidence="6">
    <location>
        <begin position="12"/>
        <end position="30"/>
    </location>
</feature>
<keyword evidence="6" id="KW-0472">Membrane</keyword>
<dbReference type="GeneID" id="107273218"/>
<name>A0AAJ7CBI7_CEPCN</name>
<organism evidence="7 8">
    <name type="scientific">Cephus cinctus</name>
    <name type="common">Wheat stem sawfly</name>
    <dbReference type="NCBI Taxonomy" id="211228"/>
    <lineage>
        <taxon>Eukaryota</taxon>
        <taxon>Metazoa</taxon>
        <taxon>Ecdysozoa</taxon>
        <taxon>Arthropoda</taxon>
        <taxon>Hexapoda</taxon>
        <taxon>Insecta</taxon>
        <taxon>Pterygota</taxon>
        <taxon>Neoptera</taxon>
        <taxon>Endopterygota</taxon>
        <taxon>Hymenoptera</taxon>
        <taxon>Cephoidea</taxon>
        <taxon>Cephidae</taxon>
        <taxon>Cephus</taxon>
    </lineage>
</organism>
<dbReference type="InterPro" id="IPR027417">
    <property type="entry name" value="P-loop_NTPase"/>
</dbReference>
<dbReference type="Pfam" id="PF00025">
    <property type="entry name" value="Arf"/>
    <property type="match status" value="1"/>
</dbReference>
<comment type="similarity">
    <text evidence="5">Belongs to the small GTPase superfamily. Arf family.</text>
</comment>
<feature type="binding site" evidence="4">
    <location>
        <position position="89"/>
    </location>
    <ligand>
        <name>Mg(2+)</name>
        <dbReference type="ChEBI" id="CHEBI:18420"/>
    </ligand>
</feature>
<keyword evidence="6" id="KW-0812">Transmembrane</keyword>
<dbReference type="InterPro" id="IPR006689">
    <property type="entry name" value="Small_GTPase_ARF/SAR"/>
</dbReference>
<feature type="binding site" evidence="3">
    <location>
        <begin position="167"/>
        <end position="170"/>
    </location>
    <ligand>
        <name>GTP</name>
        <dbReference type="ChEBI" id="CHEBI:37565"/>
    </ligand>
</feature>
<dbReference type="RefSeq" id="XP_015606658.1">
    <property type="nucleotide sequence ID" value="XM_015751172.2"/>
</dbReference>
<dbReference type="KEGG" id="ccin:107273218"/>
<evidence type="ECO:0000256" key="6">
    <source>
        <dbReference type="SAM" id="Phobius"/>
    </source>
</evidence>
<dbReference type="GO" id="GO:0003924">
    <property type="term" value="F:GTPase activity"/>
    <property type="evidence" value="ECO:0007669"/>
    <property type="project" value="InterPro"/>
</dbReference>
<dbReference type="NCBIfam" id="TIGR00231">
    <property type="entry name" value="small_GTP"/>
    <property type="match status" value="1"/>
</dbReference>
<dbReference type="GO" id="GO:0016192">
    <property type="term" value="P:vesicle-mediated transport"/>
    <property type="evidence" value="ECO:0007669"/>
    <property type="project" value="UniProtKB-ARBA"/>
</dbReference>
<dbReference type="PANTHER" id="PTHR46724:SF1">
    <property type="entry name" value="ADP RIBOSYLATION FACTOR LIKE GTPASE 10"/>
    <property type="match status" value="1"/>
</dbReference>
<feature type="binding site" evidence="3">
    <location>
        <position position="111"/>
    </location>
    <ligand>
        <name>GTP</name>
        <dbReference type="ChEBI" id="CHEBI:37565"/>
    </ligand>
</feature>
<keyword evidence="4" id="KW-0479">Metal-binding</keyword>
<dbReference type="GO" id="GO:0051649">
    <property type="term" value="P:establishment of localization in cell"/>
    <property type="evidence" value="ECO:0007669"/>
    <property type="project" value="UniProtKB-ARBA"/>
</dbReference>
<feature type="binding site" evidence="3">
    <location>
        <begin position="60"/>
        <end position="67"/>
    </location>
    <ligand>
        <name>GTP</name>
        <dbReference type="ChEBI" id="CHEBI:37565"/>
    </ligand>
</feature>
<gene>
    <name evidence="8" type="primary">LOC107273218</name>
</gene>
<dbReference type="GO" id="GO:0005525">
    <property type="term" value="F:GTP binding"/>
    <property type="evidence" value="ECO:0007669"/>
    <property type="project" value="UniProtKB-KW"/>
</dbReference>
<feature type="binding site" evidence="4">
    <location>
        <position position="67"/>
    </location>
    <ligand>
        <name>Mg(2+)</name>
        <dbReference type="ChEBI" id="CHEBI:18420"/>
    </ligand>
</feature>
<reference evidence="8" key="1">
    <citation type="submission" date="2025-08" db="UniProtKB">
        <authorList>
            <consortium name="RefSeq"/>
        </authorList>
    </citation>
    <scope>IDENTIFICATION</scope>
</reference>
<keyword evidence="6" id="KW-1133">Transmembrane helix</keyword>
<keyword evidence="4" id="KW-0460">Magnesium</keyword>
<evidence type="ECO:0000313" key="7">
    <source>
        <dbReference type="Proteomes" id="UP000694920"/>
    </source>
</evidence>
<dbReference type="PANTHER" id="PTHR46724">
    <property type="entry name" value="ADP-RIBOSYLATION FACTOR-LIKE PROTEIN 9-RELATED"/>
    <property type="match status" value="1"/>
</dbReference>
<dbReference type="InterPro" id="IPR005225">
    <property type="entry name" value="Small_GTP-bd"/>
</dbReference>
<proteinExistence type="inferred from homology"/>
<dbReference type="Proteomes" id="UP000694920">
    <property type="component" value="Unplaced"/>
</dbReference>
<dbReference type="SMART" id="SM00178">
    <property type="entry name" value="SAR"/>
    <property type="match status" value="1"/>
</dbReference>
<evidence type="ECO:0000256" key="1">
    <source>
        <dbReference type="ARBA" id="ARBA00022741"/>
    </source>
</evidence>
<evidence type="ECO:0000256" key="2">
    <source>
        <dbReference type="ARBA" id="ARBA00023134"/>
    </source>
</evidence>
<keyword evidence="2 3" id="KW-0342">GTP-binding</keyword>
<protein>
    <submittedName>
        <fullName evidence="8">ADP-ribosylation factor-like protein 3</fullName>
    </submittedName>
</protein>
<sequence>MVMNMPRYGKKTMFCVGCACVGAYVAYQYWRRRELKSIDEGFEEVSKIDDSNERRVLLLGLDGAGKTSVMNQAIAAANGTSYIVPTASTHGFRVFRLQNGPYVFDIWEIGGAEDTRKYWSHFLQDTDLLVFMVDASDTNKLSVAVSALKQLLGDSRMDTVPILVIANKQDSPNALRPDQVKEALDLRSIPANKHKIEVIGCQTRPLPEVSQDVNEHSWHHPSVDVVRKKIFAMAVSS</sequence>
<dbReference type="PROSITE" id="PS51417">
    <property type="entry name" value="ARF"/>
    <property type="match status" value="1"/>
</dbReference>
<accession>A0AAJ7CBI7</accession>
<keyword evidence="1 3" id="KW-0547">Nucleotide-binding</keyword>
<dbReference type="GO" id="GO:0046872">
    <property type="term" value="F:metal ion binding"/>
    <property type="evidence" value="ECO:0007669"/>
    <property type="project" value="UniProtKB-KW"/>
</dbReference>
<dbReference type="AlphaFoldDB" id="A0AAJ7CBI7"/>
<dbReference type="Gene3D" id="3.40.50.300">
    <property type="entry name" value="P-loop containing nucleotide triphosphate hydrolases"/>
    <property type="match status" value="1"/>
</dbReference>